<keyword evidence="4 7" id="KW-0812">Transmembrane</keyword>
<evidence type="ECO:0000259" key="8">
    <source>
        <dbReference type="Pfam" id="PF04239"/>
    </source>
</evidence>
<dbReference type="Gene3D" id="3.30.240.20">
    <property type="entry name" value="bsu07140 like domains"/>
    <property type="match status" value="2"/>
</dbReference>
<dbReference type="PANTHER" id="PTHR34582:SF7">
    <property type="entry name" value="UPF0702 TRANSMEMBRANE PROTEIN YDFS"/>
    <property type="match status" value="1"/>
</dbReference>
<evidence type="ECO:0000256" key="7">
    <source>
        <dbReference type="SAM" id="Phobius"/>
    </source>
</evidence>
<feature type="domain" description="YetF C-terminal" evidence="8">
    <location>
        <begin position="82"/>
        <end position="212"/>
    </location>
</feature>
<evidence type="ECO:0000259" key="9">
    <source>
        <dbReference type="Pfam" id="PF20730"/>
    </source>
</evidence>
<dbReference type="EMBL" id="VTEG01000018">
    <property type="protein sequence ID" value="TYR97646.1"/>
    <property type="molecule type" value="Genomic_DNA"/>
</dbReference>
<evidence type="ECO:0000256" key="2">
    <source>
        <dbReference type="ARBA" id="ARBA00006448"/>
    </source>
</evidence>
<keyword evidence="3" id="KW-1003">Cell membrane</keyword>
<comment type="similarity">
    <text evidence="2">Belongs to the UPF0702 family.</text>
</comment>
<evidence type="ECO:0000256" key="4">
    <source>
        <dbReference type="ARBA" id="ARBA00022692"/>
    </source>
</evidence>
<dbReference type="PANTHER" id="PTHR34582">
    <property type="entry name" value="UPF0702 TRANSMEMBRANE PROTEIN YCAP"/>
    <property type="match status" value="1"/>
</dbReference>
<dbReference type="InterPro" id="IPR023090">
    <property type="entry name" value="UPF0702_alpha/beta_dom_sf"/>
</dbReference>
<dbReference type="Pfam" id="PF04239">
    <property type="entry name" value="DUF421"/>
    <property type="match status" value="1"/>
</dbReference>
<organism evidence="10 11">
    <name type="scientific">Rossellomorea vietnamensis</name>
    <dbReference type="NCBI Taxonomy" id="218284"/>
    <lineage>
        <taxon>Bacteria</taxon>
        <taxon>Bacillati</taxon>
        <taxon>Bacillota</taxon>
        <taxon>Bacilli</taxon>
        <taxon>Bacillales</taxon>
        <taxon>Bacillaceae</taxon>
        <taxon>Rossellomorea</taxon>
    </lineage>
</organism>
<dbReference type="RefSeq" id="WP_148954832.1">
    <property type="nucleotide sequence ID" value="NZ_VTEG01000018.1"/>
</dbReference>
<evidence type="ECO:0000313" key="10">
    <source>
        <dbReference type="EMBL" id="TYR97646.1"/>
    </source>
</evidence>
<feature type="domain" description="YetF-like N-terminal transmembrane" evidence="9">
    <location>
        <begin position="4"/>
        <end position="78"/>
    </location>
</feature>
<accession>A0A5D4M7Q6</accession>
<dbReference type="InterPro" id="IPR007353">
    <property type="entry name" value="DUF421"/>
</dbReference>
<dbReference type="Proteomes" id="UP000325182">
    <property type="component" value="Unassembled WGS sequence"/>
</dbReference>
<dbReference type="GO" id="GO:0005886">
    <property type="term" value="C:plasma membrane"/>
    <property type="evidence" value="ECO:0007669"/>
    <property type="project" value="UniProtKB-SubCell"/>
</dbReference>
<dbReference type="AlphaFoldDB" id="A0A5D4M7Q6"/>
<evidence type="ECO:0000256" key="5">
    <source>
        <dbReference type="ARBA" id="ARBA00022989"/>
    </source>
</evidence>
<keyword evidence="5 7" id="KW-1133">Transmembrane helix</keyword>
<evidence type="ECO:0000256" key="3">
    <source>
        <dbReference type="ARBA" id="ARBA00022475"/>
    </source>
</evidence>
<evidence type="ECO:0000256" key="6">
    <source>
        <dbReference type="ARBA" id="ARBA00023136"/>
    </source>
</evidence>
<comment type="subcellular location">
    <subcellularLocation>
        <location evidence="1">Cell membrane</location>
        <topology evidence="1">Multi-pass membrane protein</topology>
    </subcellularLocation>
</comment>
<evidence type="ECO:0000313" key="11">
    <source>
        <dbReference type="Proteomes" id="UP000325182"/>
    </source>
</evidence>
<feature type="transmembrane region" description="Helical" evidence="7">
    <location>
        <begin position="7"/>
        <end position="26"/>
    </location>
</feature>
<protein>
    <submittedName>
        <fullName evidence="10">DUF421 domain-containing protein</fullName>
    </submittedName>
</protein>
<keyword evidence="6 7" id="KW-0472">Membrane</keyword>
<proteinExistence type="inferred from homology"/>
<comment type="caution">
    <text evidence="10">The sequence shown here is derived from an EMBL/GenBank/DDBJ whole genome shotgun (WGS) entry which is preliminary data.</text>
</comment>
<name>A0A5D4M7Q6_9BACI</name>
<reference evidence="10 11" key="1">
    <citation type="submission" date="2019-08" db="EMBL/GenBank/DDBJ databases">
        <title>Bacillus genomes from the desert of Cuatro Cienegas, Coahuila.</title>
        <authorList>
            <person name="Olmedo-Alvarez G."/>
        </authorList>
    </citation>
    <scope>NUCLEOTIDE SEQUENCE [LARGE SCALE GENOMIC DNA]</scope>
    <source>
        <strain evidence="10 11">CH128b_4D</strain>
    </source>
</reference>
<gene>
    <name evidence="10" type="ORF">FZC84_18380</name>
</gene>
<evidence type="ECO:0000256" key="1">
    <source>
        <dbReference type="ARBA" id="ARBA00004651"/>
    </source>
</evidence>
<dbReference type="Pfam" id="PF20730">
    <property type="entry name" value="YetF_N"/>
    <property type="match status" value="1"/>
</dbReference>
<dbReference type="InterPro" id="IPR048454">
    <property type="entry name" value="YetF_N"/>
</dbReference>
<feature type="transmembrane region" description="Helical" evidence="7">
    <location>
        <begin position="59"/>
        <end position="79"/>
    </location>
</feature>
<sequence length="230" mass="26134">MSEYLEVALRSLFVLIALFFITKLLGKKQLSQLSFFEYITGITVGSIAGTLSMDLDLKLLEGLMSIFLWFSVPFIFSFISLKSVRFRHFVEGTPTVFIEEGNIIEKALKKEKISLDELLEQLRKKNIFRVSDVEFATLDTNGELSVLLKKEKQPLLYEDVYPTSLNVFPIYTVISDGEIVKNGLMNAGVTEAWLVNQLELRHLTLGNVFLAQSDSSGKLTIDLYDWSSER</sequence>